<name>A0A382KPT0_9ZZZZ</name>
<dbReference type="AlphaFoldDB" id="A0A382KPT0"/>
<organism evidence="1">
    <name type="scientific">marine metagenome</name>
    <dbReference type="NCBI Taxonomy" id="408172"/>
    <lineage>
        <taxon>unclassified sequences</taxon>
        <taxon>metagenomes</taxon>
        <taxon>ecological metagenomes</taxon>
    </lineage>
</organism>
<accession>A0A382KPT0</accession>
<dbReference type="InterPro" id="IPR011447">
    <property type="entry name" value="DUF1552"/>
</dbReference>
<proteinExistence type="predicted"/>
<dbReference type="EMBL" id="UINC01081581">
    <property type="protein sequence ID" value="SVC25575.1"/>
    <property type="molecule type" value="Genomic_DNA"/>
</dbReference>
<sequence>MVPALSSASAQVAQPAKRLGVVYVPNGMAMKSWTPATEGAGFEITRIMEPMAAYHDRMLVITGLDGPRSNAGVHASASTRFLTGAIPARTESDLQASVSLDQMVARQLGRETQLSSLELALDQNDVFGSCDIGFSCQYTSTIAWRDAYTPLPMET</sequence>
<evidence type="ECO:0000313" key="1">
    <source>
        <dbReference type="EMBL" id="SVC25575.1"/>
    </source>
</evidence>
<protein>
    <recommendedName>
        <fullName evidence="2">DUF1552 domain-containing protein</fullName>
    </recommendedName>
</protein>
<dbReference type="Pfam" id="PF07586">
    <property type="entry name" value="HXXSHH"/>
    <property type="match status" value="1"/>
</dbReference>
<gene>
    <name evidence="1" type="ORF">METZ01_LOCUS278429</name>
</gene>
<evidence type="ECO:0008006" key="2">
    <source>
        <dbReference type="Google" id="ProtNLM"/>
    </source>
</evidence>
<reference evidence="1" key="1">
    <citation type="submission" date="2018-05" db="EMBL/GenBank/DDBJ databases">
        <authorList>
            <person name="Lanie J.A."/>
            <person name="Ng W.-L."/>
            <person name="Kazmierczak K.M."/>
            <person name="Andrzejewski T.M."/>
            <person name="Davidsen T.M."/>
            <person name="Wayne K.J."/>
            <person name="Tettelin H."/>
            <person name="Glass J.I."/>
            <person name="Rusch D."/>
            <person name="Podicherti R."/>
            <person name="Tsui H.-C.T."/>
            <person name="Winkler M.E."/>
        </authorList>
    </citation>
    <scope>NUCLEOTIDE SEQUENCE</scope>
</reference>
<feature type="non-terminal residue" evidence="1">
    <location>
        <position position="155"/>
    </location>
</feature>